<comment type="caution">
    <text evidence="3">The sequence shown here is derived from an EMBL/GenBank/DDBJ whole genome shotgun (WGS) entry which is preliminary data.</text>
</comment>
<gene>
    <name evidence="3" type="ORF">Rsub_00963</name>
</gene>
<evidence type="ECO:0000256" key="1">
    <source>
        <dbReference type="SAM" id="Coils"/>
    </source>
</evidence>
<feature type="region of interest" description="Disordered" evidence="2">
    <location>
        <begin position="381"/>
        <end position="459"/>
    </location>
</feature>
<dbReference type="STRING" id="307507.A0A2V0NLG9"/>
<feature type="coiled-coil region" evidence="1">
    <location>
        <begin position="339"/>
        <end position="369"/>
    </location>
</feature>
<dbReference type="Gene3D" id="1.20.5.300">
    <property type="match status" value="1"/>
</dbReference>
<evidence type="ECO:0000313" key="4">
    <source>
        <dbReference type="Proteomes" id="UP000247498"/>
    </source>
</evidence>
<keyword evidence="4" id="KW-1185">Reference proteome</keyword>
<dbReference type="InParanoid" id="A0A2V0NLG9"/>
<sequence>MASPGALESAPAPGQLAANDAPAPSARKQLKKERAAMAALAGELSAGLGSAVASVDQHLGAQDPALRAWAKQRRKGLRELLATAADAGKPLEERVRVLQRALVSEVENALAAEARSQRAVAELVAAEDMVAKRTDLCTKLERVNAAQQAQLQATNAANEALAARCKESESRFEDFRVLVENVQESVAESAEARDAIVRENNALRKTNEVLAAQNEALQKYTKEAEQRMGALDDLRDKIEAQAKAHEGLQDLRKLLEQQAADNALLAQQLEQRQKEVAELRGCLSKAQEVIKMQEDTYTKRREEFEQQVAGFQKGMKSANKLIADMGKRTEALAPLVGQNRALLDEATALRAALRRAEAQREQLAALCRALRGGAAVPDAADNGAGADGGASTDGTAAHEGEAAAEGEAEAPSSSSTAGDGGTAAAAAEADAAAGEPASAEGDAPAAAASAPAAGTGADS</sequence>
<protein>
    <submittedName>
        <fullName evidence="3">Uncharacterized protein</fullName>
    </submittedName>
</protein>
<reference evidence="3 4" key="1">
    <citation type="journal article" date="2018" name="Sci. Rep.">
        <title>Raphidocelis subcapitata (=Pseudokirchneriella subcapitata) provides an insight into genome evolution and environmental adaptations in the Sphaeropleales.</title>
        <authorList>
            <person name="Suzuki S."/>
            <person name="Yamaguchi H."/>
            <person name="Nakajima N."/>
            <person name="Kawachi M."/>
        </authorList>
    </citation>
    <scope>NUCLEOTIDE SEQUENCE [LARGE SCALE GENOMIC DNA]</scope>
    <source>
        <strain evidence="3 4">NIES-35</strain>
    </source>
</reference>
<organism evidence="3 4">
    <name type="scientific">Raphidocelis subcapitata</name>
    <dbReference type="NCBI Taxonomy" id="307507"/>
    <lineage>
        <taxon>Eukaryota</taxon>
        <taxon>Viridiplantae</taxon>
        <taxon>Chlorophyta</taxon>
        <taxon>core chlorophytes</taxon>
        <taxon>Chlorophyceae</taxon>
        <taxon>CS clade</taxon>
        <taxon>Sphaeropleales</taxon>
        <taxon>Selenastraceae</taxon>
        <taxon>Raphidocelis</taxon>
    </lineage>
</organism>
<accession>A0A2V0NLG9</accession>
<dbReference type="Proteomes" id="UP000247498">
    <property type="component" value="Unassembled WGS sequence"/>
</dbReference>
<evidence type="ECO:0000256" key="2">
    <source>
        <dbReference type="SAM" id="MobiDB-lite"/>
    </source>
</evidence>
<keyword evidence="1" id="KW-0175">Coiled coil</keyword>
<feature type="coiled-coil region" evidence="1">
    <location>
        <begin position="203"/>
        <end position="275"/>
    </location>
</feature>
<dbReference type="AlphaFoldDB" id="A0A2V0NLG9"/>
<dbReference type="EMBL" id="BDRX01000004">
    <property type="protein sequence ID" value="GBF88251.1"/>
    <property type="molecule type" value="Genomic_DNA"/>
</dbReference>
<feature type="compositionally biased region" description="Low complexity" evidence="2">
    <location>
        <begin position="409"/>
        <end position="459"/>
    </location>
</feature>
<feature type="compositionally biased region" description="Low complexity" evidence="2">
    <location>
        <begin position="381"/>
        <end position="395"/>
    </location>
</feature>
<dbReference type="OrthoDB" id="10680444at2759"/>
<proteinExistence type="predicted"/>
<name>A0A2V0NLG9_9CHLO</name>
<feature type="region of interest" description="Disordered" evidence="2">
    <location>
        <begin position="1"/>
        <end position="30"/>
    </location>
</feature>
<evidence type="ECO:0000313" key="3">
    <source>
        <dbReference type="EMBL" id="GBF88251.1"/>
    </source>
</evidence>